<reference evidence="3" key="2">
    <citation type="submission" date="2024-04" db="EMBL/GenBank/DDBJ databases">
        <authorList>
            <person name="Chen Y."/>
            <person name="Shah S."/>
            <person name="Dougan E. K."/>
            <person name="Thang M."/>
            <person name="Chan C."/>
        </authorList>
    </citation>
    <scope>NUCLEOTIDE SEQUENCE [LARGE SCALE GENOMIC DNA]</scope>
</reference>
<feature type="transmembrane region" description="Helical" evidence="1">
    <location>
        <begin position="58"/>
        <end position="81"/>
    </location>
</feature>
<dbReference type="EMBL" id="CAMXCT030004223">
    <property type="protein sequence ID" value="CAL4795509.1"/>
    <property type="molecule type" value="Genomic_DNA"/>
</dbReference>
<comment type="caution">
    <text evidence="2">The sequence shown here is derived from an EMBL/GenBank/DDBJ whole genome shotgun (WGS) entry which is preliminary data.</text>
</comment>
<keyword evidence="1" id="KW-0812">Transmembrane</keyword>
<gene>
    <name evidence="2" type="ORF">C1SCF055_LOCUS33659</name>
</gene>
<dbReference type="EMBL" id="CAMXCT010004223">
    <property type="protein sequence ID" value="CAI4008197.1"/>
    <property type="molecule type" value="Genomic_DNA"/>
</dbReference>
<evidence type="ECO:0000313" key="4">
    <source>
        <dbReference type="Proteomes" id="UP001152797"/>
    </source>
</evidence>
<evidence type="ECO:0000313" key="3">
    <source>
        <dbReference type="EMBL" id="CAL1161572.1"/>
    </source>
</evidence>
<dbReference type="Proteomes" id="UP001152797">
    <property type="component" value="Unassembled WGS sequence"/>
</dbReference>
<protein>
    <submittedName>
        <fullName evidence="2">Uncharacterized protein</fullName>
    </submittedName>
</protein>
<proteinExistence type="predicted"/>
<keyword evidence="1" id="KW-1133">Transmembrane helix</keyword>
<name>A0A9P1DEB1_9DINO</name>
<keyword evidence="4" id="KW-1185">Reference proteome</keyword>
<dbReference type="AlphaFoldDB" id="A0A9P1DEB1"/>
<organism evidence="2">
    <name type="scientific">Cladocopium goreaui</name>
    <dbReference type="NCBI Taxonomy" id="2562237"/>
    <lineage>
        <taxon>Eukaryota</taxon>
        <taxon>Sar</taxon>
        <taxon>Alveolata</taxon>
        <taxon>Dinophyceae</taxon>
        <taxon>Suessiales</taxon>
        <taxon>Symbiodiniaceae</taxon>
        <taxon>Cladocopium</taxon>
    </lineage>
</organism>
<keyword evidence="1" id="KW-0472">Membrane</keyword>
<evidence type="ECO:0000313" key="2">
    <source>
        <dbReference type="EMBL" id="CAI4008197.1"/>
    </source>
</evidence>
<dbReference type="EMBL" id="CAMXCT020004223">
    <property type="protein sequence ID" value="CAL1161572.1"/>
    <property type="molecule type" value="Genomic_DNA"/>
</dbReference>
<sequence>MRPVLASVASGSITGVLLTLARELSSNPLLQLPPATVPTISEVCSALPPLPETWTFDWTSFGFGLLCGSLLLPLLDLLLLLRLAWIRALRQTIPNRPIQNLSLRVGDLERTADRAENRSETGGSNSEFELISGGASVAAQPASPSATGPGEVLLSDTEGRRKLAEGIGRFLLRCVRGEHRGTSGRDRLKLQNGLYVILADFEGNLLSDPQVEFSFAPVKALCKRGGGPGRAIFVGFATKWEAR</sequence>
<accession>A0A9P1DEB1</accession>
<evidence type="ECO:0000256" key="1">
    <source>
        <dbReference type="SAM" id="Phobius"/>
    </source>
</evidence>
<reference evidence="2" key="1">
    <citation type="submission" date="2022-10" db="EMBL/GenBank/DDBJ databases">
        <authorList>
            <person name="Chen Y."/>
            <person name="Dougan E. K."/>
            <person name="Chan C."/>
            <person name="Rhodes N."/>
            <person name="Thang M."/>
        </authorList>
    </citation>
    <scope>NUCLEOTIDE SEQUENCE</scope>
</reference>